<evidence type="ECO:0000256" key="7">
    <source>
        <dbReference type="ARBA" id="ARBA00022801"/>
    </source>
</evidence>
<protein>
    <recommendedName>
        <fullName evidence="15">D-glycero-alpha-D-manno-heptose-1,7-bisphosphate 7-phosphatase</fullName>
        <ecNumber evidence="14">3.1.3.83</ecNumber>
    </recommendedName>
    <alternativeName>
        <fullName evidence="10">D,D-heptose 1,7-bisphosphate phosphatase</fullName>
    </alternativeName>
</protein>
<dbReference type="KEGG" id="hmo:HM1_1152"/>
<sequence>MQAVILVGGLGARLGTLTKKMPKPMMDIGGKPFLELIINNLKRFGIKNILLLVGYRCHDIIDYFQDGSRWNVIIRYSIEREPAGTGGALLLASDKLEDEFLLLNGDTFFDFNILDLLVRVPHGKWEFKVALTPSKSSERYGSIIINNENRVTSFVEKRTHLKSALINSGIYHVRKSILKYIDSIPCSLENHVLPKIVSNEQMYGYIYNGYFVDIGIPCDLERGRMDLPDRKRPAAFLDRDGVINYDKGYVHKKEDFNWMQGAIEAIKYLNDIGYYVIVITNQAGVARGYYTEEQLNAFHLWINEQLIEQGGHIDKFYYCPHHPTEGIGPYRIICDCRKPSSGLIIKAMEEFNIDKKTSFLLGDKDTDIIAGKEAQINSFLFTGHNLLDEIILILNRL</sequence>
<dbReference type="NCBIfam" id="TIGR01662">
    <property type="entry name" value="HAD-SF-IIIA"/>
    <property type="match status" value="1"/>
</dbReference>
<organism evidence="17 18">
    <name type="scientific">Heliobacterium modesticaldum (strain ATCC 51547 / Ice1)</name>
    <dbReference type="NCBI Taxonomy" id="498761"/>
    <lineage>
        <taxon>Bacteria</taxon>
        <taxon>Bacillati</taxon>
        <taxon>Bacillota</taxon>
        <taxon>Clostridia</taxon>
        <taxon>Eubacteriales</taxon>
        <taxon>Heliobacteriaceae</taxon>
        <taxon>Heliomicrobium</taxon>
    </lineage>
</organism>
<comment type="subunit">
    <text evidence="4">Monomer.</text>
</comment>
<evidence type="ECO:0000256" key="4">
    <source>
        <dbReference type="ARBA" id="ARBA00011245"/>
    </source>
</evidence>
<dbReference type="GO" id="GO:0005737">
    <property type="term" value="C:cytoplasm"/>
    <property type="evidence" value="ECO:0007669"/>
    <property type="project" value="UniProtKB-SubCell"/>
</dbReference>
<keyword evidence="7" id="KW-0378">Hydrolase</keyword>
<keyword evidence="8" id="KW-0862">Zinc</keyword>
<dbReference type="eggNOG" id="COG1208">
    <property type="taxonomic scope" value="Bacteria"/>
</dbReference>
<dbReference type="EMBL" id="CP000930">
    <property type="protein sequence ID" value="ABZ83422.1"/>
    <property type="molecule type" value="Genomic_DNA"/>
</dbReference>
<keyword evidence="18" id="KW-1185">Reference proteome</keyword>
<dbReference type="AlphaFoldDB" id="B0THI4"/>
<dbReference type="InterPro" id="IPR004446">
    <property type="entry name" value="Heptose_bisP_phosphatase"/>
</dbReference>
<dbReference type="InterPro" id="IPR023214">
    <property type="entry name" value="HAD_sf"/>
</dbReference>
<dbReference type="Proteomes" id="UP000008550">
    <property type="component" value="Chromosome"/>
</dbReference>
<evidence type="ECO:0000256" key="14">
    <source>
        <dbReference type="ARBA" id="ARBA00066615"/>
    </source>
</evidence>
<feature type="domain" description="Nucleotidyl transferase" evidence="16">
    <location>
        <begin position="3"/>
        <end position="227"/>
    </location>
</feature>
<dbReference type="InterPro" id="IPR036412">
    <property type="entry name" value="HAD-like_sf"/>
</dbReference>
<keyword evidence="9" id="KW-0119">Carbohydrate metabolism</keyword>
<dbReference type="GO" id="GO:0016791">
    <property type="term" value="F:phosphatase activity"/>
    <property type="evidence" value="ECO:0007669"/>
    <property type="project" value="InterPro"/>
</dbReference>
<keyword evidence="5" id="KW-0963">Cytoplasm</keyword>
<evidence type="ECO:0000256" key="1">
    <source>
        <dbReference type="ARBA" id="ARBA00001946"/>
    </source>
</evidence>
<comment type="function">
    <text evidence="12">Converts the D-glycero-alpha-D-manno-heptose 1,7-bisphosphate intermediate into D-glycero-alpha-D-manno-heptose 1-phosphate by removing the phosphate group at the C-7 position.</text>
</comment>
<comment type="catalytic activity">
    <reaction evidence="11">
        <text>D-glycero-alpha-D-manno-heptose 1,7-bisphosphate + H2O = D-glycero-alpha-D-manno-heptose 1-phosphate + phosphate</text>
        <dbReference type="Rhea" id="RHEA:28522"/>
        <dbReference type="ChEBI" id="CHEBI:15377"/>
        <dbReference type="ChEBI" id="CHEBI:43474"/>
        <dbReference type="ChEBI" id="CHEBI:60207"/>
        <dbReference type="ChEBI" id="CHEBI:61574"/>
        <dbReference type="EC" id="3.1.3.83"/>
    </reaction>
</comment>
<evidence type="ECO:0000313" key="18">
    <source>
        <dbReference type="Proteomes" id="UP000008550"/>
    </source>
</evidence>
<proteinExistence type="inferred from homology"/>
<dbReference type="FunFam" id="3.40.50.1000:FF:000037">
    <property type="entry name" value="D,D-heptose 1,7-bisphosphate phosphatase"/>
    <property type="match status" value="1"/>
</dbReference>
<dbReference type="Pfam" id="PF08645">
    <property type="entry name" value="PNK3P"/>
    <property type="match status" value="1"/>
</dbReference>
<dbReference type="PANTHER" id="PTHR42891">
    <property type="entry name" value="D-GLYCERO-BETA-D-MANNO-HEPTOSE-1,7-BISPHOSPHATE 7-PHOSPHATASE"/>
    <property type="match status" value="1"/>
</dbReference>
<evidence type="ECO:0000256" key="5">
    <source>
        <dbReference type="ARBA" id="ARBA00022490"/>
    </source>
</evidence>
<keyword evidence="6" id="KW-0479">Metal-binding</keyword>
<dbReference type="NCBIfam" id="TIGR01656">
    <property type="entry name" value="Histidinol-ppas"/>
    <property type="match status" value="1"/>
</dbReference>
<dbReference type="CDD" id="cd06915">
    <property type="entry name" value="NTP_transferase_WcbM_like"/>
    <property type="match status" value="1"/>
</dbReference>
<dbReference type="GO" id="GO:0005975">
    <property type="term" value="P:carbohydrate metabolic process"/>
    <property type="evidence" value="ECO:0007669"/>
    <property type="project" value="InterPro"/>
</dbReference>
<evidence type="ECO:0000256" key="2">
    <source>
        <dbReference type="ARBA" id="ARBA00004496"/>
    </source>
</evidence>
<evidence type="ECO:0000313" key="17">
    <source>
        <dbReference type="EMBL" id="ABZ83422.1"/>
    </source>
</evidence>
<evidence type="ECO:0000256" key="13">
    <source>
        <dbReference type="ARBA" id="ARBA00060656"/>
    </source>
</evidence>
<dbReference type="RefSeq" id="WP_012281952.1">
    <property type="nucleotide sequence ID" value="NC_010337.2"/>
</dbReference>
<dbReference type="SUPFAM" id="SSF53448">
    <property type="entry name" value="Nucleotide-diphospho-sugar transferases"/>
    <property type="match status" value="1"/>
</dbReference>
<evidence type="ECO:0000256" key="11">
    <source>
        <dbReference type="ARBA" id="ARBA00051130"/>
    </source>
</evidence>
<evidence type="ECO:0000256" key="15">
    <source>
        <dbReference type="ARBA" id="ARBA00067812"/>
    </source>
</evidence>
<evidence type="ECO:0000256" key="3">
    <source>
        <dbReference type="ARBA" id="ARBA00005628"/>
    </source>
</evidence>
<dbReference type="eggNOG" id="COG0241">
    <property type="taxonomic scope" value="Bacteria"/>
</dbReference>
<dbReference type="PANTHER" id="PTHR42891:SF1">
    <property type="entry name" value="D-GLYCERO-BETA-D-MANNO-HEPTOSE-1,7-BISPHOSPHATE 7-PHOSPHATASE"/>
    <property type="match status" value="1"/>
</dbReference>
<dbReference type="InterPro" id="IPR006543">
    <property type="entry name" value="Histidinol-phos"/>
</dbReference>
<dbReference type="InterPro" id="IPR013954">
    <property type="entry name" value="PNK3P"/>
</dbReference>
<dbReference type="Gene3D" id="3.90.550.10">
    <property type="entry name" value="Spore Coat Polysaccharide Biosynthesis Protein SpsA, Chain A"/>
    <property type="match status" value="1"/>
</dbReference>
<comment type="subcellular location">
    <subcellularLocation>
        <location evidence="2">Cytoplasm</location>
    </subcellularLocation>
</comment>
<evidence type="ECO:0000256" key="8">
    <source>
        <dbReference type="ARBA" id="ARBA00022833"/>
    </source>
</evidence>
<dbReference type="InterPro" id="IPR005835">
    <property type="entry name" value="NTP_transferase_dom"/>
</dbReference>
<name>B0THI4_HELMI</name>
<dbReference type="SUPFAM" id="SSF56784">
    <property type="entry name" value="HAD-like"/>
    <property type="match status" value="1"/>
</dbReference>
<dbReference type="GO" id="GO:0046872">
    <property type="term" value="F:metal ion binding"/>
    <property type="evidence" value="ECO:0007669"/>
    <property type="project" value="UniProtKB-KW"/>
</dbReference>
<evidence type="ECO:0000256" key="10">
    <source>
        <dbReference type="ARBA" id="ARBA00031828"/>
    </source>
</evidence>
<dbReference type="InterPro" id="IPR006549">
    <property type="entry name" value="HAD-SF_hydro_IIIA"/>
</dbReference>
<dbReference type="EC" id="3.1.3.83" evidence="14"/>
<evidence type="ECO:0000259" key="16">
    <source>
        <dbReference type="Pfam" id="PF00483"/>
    </source>
</evidence>
<dbReference type="NCBIfam" id="TIGR00213">
    <property type="entry name" value="GmhB_yaeD"/>
    <property type="match status" value="1"/>
</dbReference>
<evidence type="ECO:0000256" key="12">
    <source>
        <dbReference type="ARBA" id="ARBA00058363"/>
    </source>
</evidence>
<dbReference type="OrthoDB" id="9801899at2"/>
<dbReference type="HOGENOM" id="CLU_028110_0_0_9"/>
<comment type="similarity">
    <text evidence="3">Belongs to the GmhB family.</text>
</comment>
<comment type="cofactor">
    <cofactor evidence="1">
        <name>Mg(2+)</name>
        <dbReference type="ChEBI" id="CHEBI:18420"/>
    </cofactor>
</comment>
<gene>
    <name evidence="17" type="ORF">HM1_1152</name>
</gene>
<comment type="pathway">
    <text evidence="13">Nucleotide-sugar biosynthesis; GDP-D-glycero-alpha-D-manno-heptose biosynthesis; GDP-D-glycero-alpha-D-manno-heptose from D-glycero-alpha-D-manno-heptose 7-phosphate: step 2/3.</text>
</comment>
<accession>B0THI4</accession>
<dbReference type="Pfam" id="PF00483">
    <property type="entry name" value="NTP_transferase"/>
    <property type="match status" value="1"/>
</dbReference>
<evidence type="ECO:0000256" key="9">
    <source>
        <dbReference type="ARBA" id="ARBA00023277"/>
    </source>
</evidence>
<dbReference type="CDD" id="cd07503">
    <property type="entry name" value="HAD_HisB-N"/>
    <property type="match status" value="1"/>
</dbReference>
<dbReference type="STRING" id="498761.HM1_1152"/>
<dbReference type="Gene3D" id="3.40.50.1000">
    <property type="entry name" value="HAD superfamily/HAD-like"/>
    <property type="match status" value="1"/>
</dbReference>
<reference evidence="17 18" key="1">
    <citation type="journal article" date="2008" name="J. Bacteriol.">
        <title>The genome of Heliobacterium modesticaldum, a phototrophic representative of the Firmicutes containing the simplest photosynthetic apparatus.</title>
        <authorList>
            <person name="Sattley W.M."/>
            <person name="Madigan M.T."/>
            <person name="Swingley W.D."/>
            <person name="Cheung P.C."/>
            <person name="Clocksin K.M."/>
            <person name="Conrad A.L."/>
            <person name="Dejesa L.C."/>
            <person name="Honchak B.M."/>
            <person name="Jung D.O."/>
            <person name="Karbach L.E."/>
            <person name="Kurdoglu A."/>
            <person name="Lahiri S."/>
            <person name="Mastrian S.D."/>
            <person name="Page L.E."/>
            <person name="Taylor H.L."/>
            <person name="Wang Z.T."/>
            <person name="Raymond J."/>
            <person name="Chen M."/>
            <person name="Blankenship R.E."/>
            <person name="Touchman J.W."/>
        </authorList>
    </citation>
    <scope>NUCLEOTIDE SEQUENCE [LARGE SCALE GENOMIC DNA]</scope>
    <source>
        <strain evidence="18">ATCC 51547 / Ice1</strain>
    </source>
</reference>
<dbReference type="InterPro" id="IPR029044">
    <property type="entry name" value="Nucleotide-diphossugar_trans"/>
</dbReference>
<evidence type="ECO:0000256" key="6">
    <source>
        <dbReference type="ARBA" id="ARBA00022723"/>
    </source>
</evidence>